<sequence>MAHSLHKGSGSVCIVGVQKIEDCKQVKVSQSGPVRHTGKNRYTADHTGRGQLPQDGNLKGAWAPSSSRSPGPLNCRQSPAARALG</sequence>
<evidence type="ECO:0000256" key="1">
    <source>
        <dbReference type="SAM" id="MobiDB-lite"/>
    </source>
</evidence>
<dbReference type="AlphaFoldDB" id="M7BMC6"/>
<reference evidence="3" key="1">
    <citation type="journal article" date="2013" name="Nat. Genet.">
        <title>The draft genomes of soft-shell turtle and green sea turtle yield insights into the development and evolution of the turtle-specific body plan.</title>
        <authorList>
            <person name="Wang Z."/>
            <person name="Pascual-Anaya J."/>
            <person name="Zadissa A."/>
            <person name="Li W."/>
            <person name="Niimura Y."/>
            <person name="Huang Z."/>
            <person name="Li C."/>
            <person name="White S."/>
            <person name="Xiong Z."/>
            <person name="Fang D."/>
            <person name="Wang B."/>
            <person name="Ming Y."/>
            <person name="Chen Y."/>
            <person name="Zheng Y."/>
            <person name="Kuraku S."/>
            <person name="Pignatelli M."/>
            <person name="Herrero J."/>
            <person name="Beal K."/>
            <person name="Nozawa M."/>
            <person name="Li Q."/>
            <person name="Wang J."/>
            <person name="Zhang H."/>
            <person name="Yu L."/>
            <person name="Shigenobu S."/>
            <person name="Wang J."/>
            <person name="Liu J."/>
            <person name="Flicek P."/>
            <person name="Searle S."/>
            <person name="Wang J."/>
            <person name="Kuratani S."/>
            <person name="Yin Y."/>
            <person name="Aken B."/>
            <person name="Zhang G."/>
            <person name="Irie N."/>
        </authorList>
    </citation>
    <scope>NUCLEOTIDE SEQUENCE [LARGE SCALE GENOMIC DNA]</scope>
</reference>
<accession>M7BMC6</accession>
<evidence type="ECO:0000313" key="2">
    <source>
        <dbReference type="EMBL" id="EMP29327.1"/>
    </source>
</evidence>
<dbReference type="EMBL" id="KB557013">
    <property type="protein sequence ID" value="EMP29327.1"/>
    <property type="molecule type" value="Genomic_DNA"/>
</dbReference>
<keyword evidence="3" id="KW-1185">Reference proteome</keyword>
<organism evidence="2 3">
    <name type="scientific">Chelonia mydas</name>
    <name type="common">Green sea-turtle</name>
    <name type="synonym">Chelonia agassizi</name>
    <dbReference type="NCBI Taxonomy" id="8469"/>
    <lineage>
        <taxon>Eukaryota</taxon>
        <taxon>Metazoa</taxon>
        <taxon>Chordata</taxon>
        <taxon>Craniata</taxon>
        <taxon>Vertebrata</taxon>
        <taxon>Euteleostomi</taxon>
        <taxon>Archelosauria</taxon>
        <taxon>Testudinata</taxon>
        <taxon>Testudines</taxon>
        <taxon>Cryptodira</taxon>
        <taxon>Durocryptodira</taxon>
        <taxon>Americhelydia</taxon>
        <taxon>Chelonioidea</taxon>
        <taxon>Cheloniidae</taxon>
        <taxon>Chelonia</taxon>
    </lineage>
</organism>
<gene>
    <name evidence="2" type="ORF">UY3_13535</name>
</gene>
<evidence type="ECO:0000313" key="3">
    <source>
        <dbReference type="Proteomes" id="UP000031443"/>
    </source>
</evidence>
<protein>
    <submittedName>
        <fullName evidence="2">Uncharacterized protein</fullName>
    </submittedName>
</protein>
<proteinExistence type="predicted"/>
<feature type="region of interest" description="Disordered" evidence="1">
    <location>
        <begin position="25"/>
        <end position="85"/>
    </location>
</feature>
<dbReference type="Proteomes" id="UP000031443">
    <property type="component" value="Unassembled WGS sequence"/>
</dbReference>
<name>M7BMC6_CHEMY</name>